<evidence type="ECO:0000259" key="1">
    <source>
        <dbReference type="PROSITE" id="PS51459"/>
    </source>
</evidence>
<dbReference type="PANTHER" id="PTHR39426:SF1">
    <property type="entry name" value="HOMOLOGY TO DEATH-ON-CURING PROTEIN OF PHAGE P1"/>
    <property type="match status" value="1"/>
</dbReference>
<dbReference type="AlphaFoldDB" id="A0A401UK73"/>
<dbReference type="SUPFAM" id="SSF140931">
    <property type="entry name" value="Fic-like"/>
    <property type="match status" value="1"/>
</dbReference>
<dbReference type="InterPro" id="IPR036597">
    <property type="entry name" value="Fido-like_dom_sf"/>
</dbReference>
<evidence type="ECO:0000313" key="2">
    <source>
        <dbReference type="EMBL" id="GCD09862.1"/>
    </source>
</evidence>
<dbReference type="GO" id="GO:0016301">
    <property type="term" value="F:kinase activity"/>
    <property type="evidence" value="ECO:0007669"/>
    <property type="project" value="InterPro"/>
</dbReference>
<dbReference type="InterPro" id="IPR053737">
    <property type="entry name" value="Type_II_TA_Toxin"/>
</dbReference>
<reference evidence="2 3" key="1">
    <citation type="submission" date="2018-11" db="EMBL/GenBank/DDBJ databases">
        <title>Genome sequencing and assembly of Clostridium tagluense strain A121.</title>
        <authorList>
            <person name="Murakami T."/>
            <person name="Segawa T."/>
            <person name="Shcherbakova V.A."/>
            <person name="Mori H."/>
            <person name="Yoshimura Y."/>
        </authorList>
    </citation>
    <scope>NUCLEOTIDE SEQUENCE [LARGE SCALE GENOMIC DNA]</scope>
    <source>
        <strain evidence="2 3">A121</strain>
    </source>
</reference>
<protein>
    <submittedName>
        <fullName evidence="2">Death-on-curing protein</fullName>
    </submittedName>
</protein>
<dbReference type="InterPro" id="IPR006440">
    <property type="entry name" value="Doc"/>
</dbReference>
<feature type="domain" description="Fido" evidence="1">
    <location>
        <begin position="4"/>
        <end position="122"/>
    </location>
</feature>
<accession>A0A401UK73</accession>
<dbReference type="EMBL" id="BHYK01000006">
    <property type="protein sequence ID" value="GCD09862.1"/>
    <property type="molecule type" value="Genomic_DNA"/>
</dbReference>
<dbReference type="Pfam" id="PF02661">
    <property type="entry name" value="Fic"/>
    <property type="match status" value="1"/>
</dbReference>
<dbReference type="Proteomes" id="UP000287872">
    <property type="component" value="Unassembled WGS sequence"/>
</dbReference>
<evidence type="ECO:0000313" key="3">
    <source>
        <dbReference type="Proteomes" id="UP000287872"/>
    </source>
</evidence>
<gene>
    <name evidence="2" type="ORF">Ctaglu_14850</name>
</gene>
<dbReference type="PROSITE" id="PS51459">
    <property type="entry name" value="FIDO"/>
    <property type="match status" value="1"/>
</dbReference>
<organism evidence="2 3">
    <name type="scientific">Clostridium tagluense</name>
    <dbReference type="NCBI Taxonomy" id="360422"/>
    <lineage>
        <taxon>Bacteria</taxon>
        <taxon>Bacillati</taxon>
        <taxon>Bacillota</taxon>
        <taxon>Clostridia</taxon>
        <taxon>Eubacteriales</taxon>
        <taxon>Clostridiaceae</taxon>
        <taxon>Clostridium</taxon>
    </lineage>
</organism>
<dbReference type="PANTHER" id="PTHR39426">
    <property type="entry name" value="HOMOLOGY TO DEATH-ON-CURING PROTEIN OF PHAGE P1"/>
    <property type="match status" value="1"/>
</dbReference>
<dbReference type="InterPro" id="IPR003812">
    <property type="entry name" value="Fido"/>
</dbReference>
<keyword evidence="3" id="KW-1185">Reference proteome</keyword>
<sequence>MKNIDMDNILLFHKKIVHETGGSKEIRDLGLIDSALNRASATFDGIDLYWEIEGKISAITYGLIKNHGFVDGNKRIGVSVMVLLLKLNKINIKYSQKQLIELGLKVADGTFSEKDIKIWINNKKL</sequence>
<dbReference type="NCBIfam" id="TIGR01550">
    <property type="entry name" value="DOC_P1"/>
    <property type="match status" value="1"/>
</dbReference>
<proteinExistence type="predicted"/>
<dbReference type="Gene3D" id="1.20.120.1870">
    <property type="entry name" value="Fic/DOC protein, Fido domain"/>
    <property type="match status" value="1"/>
</dbReference>
<comment type="caution">
    <text evidence="2">The sequence shown here is derived from an EMBL/GenBank/DDBJ whole genome shotgun (WGS) entry which is preliminary data.</text>
</comment>
<dbReference type="RefSeq" id="WP_185732617.1">
    <property type="nucleotide sequence ID" value="NZ_BHYK01000006.1"/>
</dbReference>
<name>A0A401UK73_9CLOT</name>